<dbReference type="InterPro" id="IPR023296">
    <property type="entry name" value="Glyco_hydro_beta-prop_sf"/>
</dbReference>
<name>A0A9D1KPU1_9FIRM</name>
<feature type="non-terminal residue" evidence="4">
    <location>
        <position position="1"/>
    </location>
</feature>
<dbReference type="GO" id="GO:0030313">
    <property type="term" value="C:cell envelope"/>
    <property type="evidence" value="ECO:0007669"/>
    <property type="project" value="UniProtKB-SubCell"/>
</dbReference>
<proteinExistence type="predicted"/>
<comment type="subcellular location">
    <subcellularLocation>
        <location evidence="1">Cell envelope</location>
    </subcellularLocation>
</comment>
<reference evidence="4" key="1">
    <citation type="submission" date="2020-10" db="EMBL/GenBank/DDBJ databases">
        <authorList>
            <person name="Gilroy R."/>
        </authorList>
    </citation>
    <scope>NUCLEOTIDE SEQUENCE</scope>
    <source>
        <strain evidence="4">CHK181-108</strain>
    </source>
</reference>
<protein>
    <submittedName>
        <fullName evidence="4">InlB B-repeat-containing protein</fullName>
    </submittedName>
</protein>
<dbReference type="Gene3D" id="2.60.40.4270">
    <property type="entry name" value="Listeria-Bacteroides repeat domain"/>
    <property type="match status" value="1"/>
</dbReference>
<evidence type="ECO:0000256" key="2">
    <source>
        <dbReference type="SAM" id="MobiDB-lite"/>
    </source>
</evidence>
<comment type="caution">
    <text evidence="4">The sequence shown here is derived from an EMBL/GenBank/DDBJ whole genome shotgun (WGS) entry which is preliminary data.</text>
</comment>
<feature type="signal peptide" evidence="3">
    <location>
        <begin position="1"/>
        <end position="25"/>
    </location>
</feature>
<evidence type="ECO:0000313" key="4">
    <source>
        <dbReference type="EMBL" id="HIT85953.1"/>
    </source>
</evidence>
<feature type="region of interest" description="Disordered" evidence="2">
    <location>
        <begin position="198"/>
        <end position="221"/>
    </location>
</feature>
<feature type="chain" id="PRO_5039677026" evidence="3">
    <location>
        <begin position="26"/>
        <end position="1463"/>
    </location>
</feature>
<sequence length="1463" mass="159615">KKFYGRLVGLLAAASIAISALPAAASETGKTYNSAENFPTLSGDWVGCTWDNGVWQAETYNSETNTYADANYSYNGGFANDSWTWNNAVIKGDMLTVAQGDLALTQHPVRTFVAPEAGAVRIEATDIVHNTDAKKILFRISKNDSVIWSYEIAWYGTSGQPEQIIDVAQGDKIRFEVIQLETRTWGYDINWTNTVTYINGTQPEPTPDPGATPEPLPDPSGDARFEFASNSAYTNAALNGTWDTVWSAQTAAFEGASWSMVYTDAPYTHGNDYCANYNDNGDGPLVNGENLYVGKTGNNNAPFTVRTFTAPRNGELIIKSADIKNNSAMALMTRVVKQTNGVDVAQQLWPTAETDTSTTQWTNQGTYGLIYGWQTRNVEELRVTVKAGDKISFEAGKQNPDIDTGQLMATWVNEIEYADKPDMSKPYFTSEAGNTLSTYEEIASADNAVLHIPQYEAFADAESAVVLTAYYDENGICKEVVMSEEFTDLSQPLEVELGEGAYSVNGSIKVFVWDGTDAMKPLADVFTVETGDEDMKIPVLFKNYDGSDKTIYVYKNTTFAELSQPERSGYKFRGWYIDEACENRAENGDIVSNYGTVYVKWTGDGSAAVPVSVTDYFNADVKSLDSCTVSAPESAGLVRNSRLEPAAAAAADSFYGSYVVTGSGNNTVTVDNIDGECAAGEVVFYVELADYEAAGEEYGISLKSIGAEQNGAQVTLLPGGGEIYYAEDNEWKSATVSSGGAVSGIPSGYKGYIRVSFGALTYADGAGFGGASTLKKAEIAFNGTGGSGYAVLGGVFYFPSEAADCTVMKINNAYYELSRASENIVVNSYDAYAGGACVSTRYSGTSSEPTAQLSEGGTDMPFGTRAAVLTSLSGAKETTKGYMNTYINPDAEIMMQPGVDELMFYVELPEFEKSTADSPLKLLGMTALQGASEEELNFSNSIYKYADENSGSWKTARAGADGELNDIPSDFSGLIKVDIKQFKNFADIKNIDFSLPYYITKFELGFNYAGGESDAAVIGGVYSVISDSNAAYAKDGMTGETQRVKADGVSDKTAADGCKNIFADDVTGGEAKIYPAAEVQNPANVIEADTSLNGEPNAVAFANDIADNKIGDFEKTGIDKMCHVSTFIYSGGNIYVTYYANTVSAEENPQYQSARLSYAPENDTDQKTIIDIMQVGDDLYGYKVTGVYDTILMQKEDEPDNIYILWTASINDKYYRLYTIFNTKTEELGETGVNKFKVRDTVNDFSSSGMQNALSANGIGYKTFFSDIGIMQKLSAREENGELYYYTGSYSGNFTCIIKSKDLITWEYVAQPNEGADNTGFDNATKWENAVYVLGDKAYYFVRQWDPWDEGGSDYGILTCYDLNSGRWSQPVLVGDCQSRSDFIYYKDALYLFYAPTDRNHIGILKINEDNLAESEVVLQADMNGSCFYPFVQYNSEGELCMSYTVNREHIRLSSFVLSDYLN</sequence>
<organism evidence="4 5">
    <name type="scientific">Candidatus Ornithomonoglobus intestinigallinarum</name>
    <dbReference type="NCBI Taxonomy" id="2840894"/>
    <lineage>
        <taxon>Bacteria</taxon>
        <taxon>Bacillati</taxon>
        <taxon>Bacillota</taxon>
        <taxon>Clostridia</taxon>
        <taxon>Candidatus Ornithomonoglobus</taxon>
    </lineage>
</organism>
<accession>A0A9D1KPU1</accession>
<dbReference type="Pfam" id="PF09479">
    <property type="entry name" value="Flg_new"/>
    <property type="match status" value="1"/>
</dbReference>
<gene>
    <name evidence="4" type="ORF">IAA60_08655</name>
</gene>
<feature type="compositionally biased region" description="Pro residues" evidence="2">
    <location>
        <begin position="204"/>
        <end position="218"/>
    </location>
</feature>
<evidence type="ECO:0000313" key="5">
    <source>
        <dbReference type="Proteomes" id="UP000824165"/>
    </source>
</evidence>
<evidence type="ECO:0000256" key="1">
    <source>
        <dbReference type="ARBA" id="ARBA00004196"/>
    </source>
</evidence>
<dbReference type="SUPFAM" id="SSF75005">
    <property type="entry name" value="Arabinanase/levansucrase/invertase"/>
    <property type="match status" value="1"/>
</dbReference>
<keyword evidence="3" id="KW-0732">Signal</keyword>
<dbReference type="EMBL" id="DVLU01000093">
    <property type="protein sequence ID" value="HIT85953.1"/>
    <property type="molecule type" value="Genomic_DNA"/>
</dbReference>
<dbReference type="InterPro" id="IPR042229">
    <property type="entry name" value="Listeria/Bacterioides_rpt_sf"/>
</dbReference>
<reference evidence="4" key="2">
    <citation type="journal article" date="2021" name="PeerJ">
        <title>Extensive microbial diversity within the chicken gut microbiome revealed by metagenomics and culture.</title>
        <authorList>
            <person name="Gilroy R."/>
            <person name="Ravi A."/>
            <person name="Getino M."/>
            <person name="Pursley I."/>
            <person name="Horton D.L."/>
            <person name="Alikhan N.F."/>
            <person name="Baker D."/>
            <person name="Gharbi K."/>
            <person name="Hall N."/>
            <person name="Watson M."/>
            <person name="Adriaenssens E.M."/>
            <person name="Foster-Nyarko E."/>
            <person name="Jarju S."/>
            <person name="Secka A."/>
            <person name="Antonio M."/>
            <person name="Oren A."/>
            <person name="Chaudhuri R.R."/>
            <person name="La Ragione R."/>
            <person name="Hildebrand F."/>
            <person name="Pallen M.J."/>
        </authorList>
    </citation>
    <scope>NUCLEOTIDE SEQUENCE</scope>
    <source>
        <strain evidence="4">CHK181-108</strain>
    </source>
</reference>
<dbReference type="InterPro" id="IPR013378">
    <property type="entry name" value="InlB-like_B-rpt"/>
</dbReference>
<dbReference type="Proteomes" id="UP000824165">
    <property type="component" value="Unassembled WGS sequence"/>
</dbReference>
<evidence type="ECO:0000256" key="3">
    <source>
        <dbReference type="SAM" id="SignalP"/>
    </source>
</evidence>